<evidence type="ECO:0000313" key="8">
    <source>
        <dbReference type="EMBL" id="GAO42288.1"/>
    </source>
</evidence>
<protein>
    <submittedName>
        <fullName evidence="8">Putative cytochrome c</fullName>
    </submittedName>
</protein>
<accession>A0A0E9MXP8</accession>
<dbReference type="PRINTS" id="PR00606">
    <property type="entry name" value="CYTCHROMECID"/>
</dbReference>
<dbReference type="RefSeq" id="WP_052955556.1">
    <property type="nucleotide sequence ID" value="NZ_BBWV01000001.1"/>
</dbReference>
<evidence type="ECO:0000313" key="9">
    <source>
        <dbReference type="Proteomes" id="UP000033121"/>
    </source>
</evidence>
<dbReference type="InterPro" id="IPR036909">
    <property type="entry name" value="Cyt_c-like_dom_sf"/>
</dbReference>
<feature type="binding site" description="covalent" evidence="6">
    <location>
        <position position="121"/>
    </location>
    <ligand>
        <name>heme c</name>
        <dbReference type="ChEBI" id="CHEBI:61717"/>
    </ligand>
</feature>
<comment type="PTM">
    <text evidence="6">Binds 1 heme c group covalently per subunit.</text>
</comment>
<dbReference type="GO" id="GO:0020037">
    <property type="term" value="F:heme binding"/>
    <property type="evidence" value="ECO:0007669"/>
    <property type="project" value="InterPro"/>
</dbReference>
<keyword evidence="3 6" id="KW-0479">Metal-binding</keyword>
<proteinExistence type="predicted"/>
<organism evidence="8 9">
    <name type="scientific">Flavihumibacter petaseus NBRC 106054</name>
    <dbReference type="NCBI Taxonomy" id="1220578"/>
    <lineage>
        <taxon>Bacteria</taxon>
        <taxon>Pseudomonadati</taxon>
        <taxon>Bacteroidota</taxon>
        <taxon>Chitinophagia</taxon>
        <taxon>Chitinophagales</taxon>
        <taxon>Chitinophagaceae</taxon>
        <taxon>Flavihumibacter</taxon>
    </lineage>
</organism>
<feature type="binding site" description="covalent" evidence="6">
    <location>
        <position position="72"/>
    </location>
    <ligand>
        <name>heme c</name>
        <dbReference type="ChEBI" id="CHEBI:61717"/>
    </ligand>
</feature>
<dbReference type="Gene3D" id="1.10.760.10">
    <property type="entry name" value="Cytochrome c-like domain"/>
    <property type="match status" value="1"/>
</dbReference>
<dbReference type="PROSITE" id="PS51257">
    <property type="entry name" value="PROKAR_LIPOPROTEIN"/>
    <property type="match status" value="1"/>
</dbReference>
<sequence>MIKAAYRSAVCAYFLMFLLPVVISMAACKEEKKEKRAPRKQVDYIKKIEGPSDSIPASIAQRGEVLVAYADCYECHKKTARFIGPAFEDIAKRYPVNDGYIKLLGLRIINGGSGAWGNVVMRPHPNLTQEDAETMAKFILSLKKE</sequence>
<dbReference type="STRING" id="1220578.FPE01S_01_13010"/>
<keyword evidence="2 6" id="KW-0349">Heme</keyword>
<evidence type="ECO:0000256" key="3">
    <source>
        <dbReference type="ARBA" id="ARBA00022723"/>
    </source>
</evidence>
<evidence type="ECO:0000259" key="7">
    <source>
        <dbReference type="PROSITE" id="PS51007"/>
    </source>
</evidence>
<keyword evidence="5 6" id="KW-0408">Iron</keyword>
<keyword evidence="9" id="KW-1185">Reference proteome</keyword>
<dbReference type="PROSITE" id="PS51007">
    <property type="entry name" value="CYTC"/>
    <property type="match status" value="1"/>
</dbReference>
<comment type="caution">
    <text evidence="8">The sequence shown here is derived from an EMBL/GenBank/DDBJ whole genome shotgun (WGS) entry which is preliminary data.</text>
</comment>
<evidence type="ECO:0000256" key="2">
    <source>
        <dbReference type="ARBA" id="ARBA00022617"/>
    </source>
</evidence>
<dbReference type="SUPFAM" id="SSF46626">
    <property type="entry name" value="Cytochrome c"/>
    <property type="match status" value="1"/>
</dbReference>
<dbReference type="InterPro" id="IPR002324">
    <property type="entry name" value="Cyt_c_ID"/>
</dbReference>
<keyword evidence="1" id="KW-0813">Transport</keyword>
<gene>
    <name evidence="8" type="ORF">FPE01S_01_13010</name>
</gene>
<evidence type="ECO:0000256" key="6">
    <source>
        <dbReference type="PIRSR" id="PIRSR602324-1"/>
    </source>
</evidence>
<dbReference type="AlphaFoldDB" id="A0A0E9MXP8"/>
<dbReference type="Proteomes" id="UP000033121">
    <property type="component" value="Unassembled WGS sequence"/>
</dbReference>
<dbReference type="EMBL" id="BBWV01000001">
    <property type="protein sequence ID" value="GAO42288.1"/>
    <property type="molecule type" value="Genomic_DNA"/>
</dbReference>
<dbReference type="InterPro" id="IPR009056">
    <property type="entry name" value="Cyt_c-like_dom"/>
</dbReference>
<evidence type="ECO:0000256" key="4">
    <source>
        <dbReference type="ARBA" id="ARBA00022982"/>
    </source>
</evidence>
<evidence type="ECO:0000256" key="1">
    <source>
        <dbReference type="ARBA" id="ARBA00022448"/>
    </source>
</evidence>
<reference evidence="8 9" key="1">
    <citation type="submission" date="2015-04" db="EMBL/GenBank/DDBJ databases">
        <title>Whole genome shotgun sequence of Flavihumibacter petaseus NBRC 106054.</title>
        <authorList>
            <person name="Miyazawa S."/>
            <person name="Hosoyama A."/>
            <person name="Hashimoto M."/>
            <person name="Noguchi M."/>
            <person name="Tsuchikane K."/>
            <person name="Ohji S."/>
            <person name="Yamazoe A."/>
            <person name="Ichikawa N."/>
            <person name="Kimura A."/>
            <person name="Fujita N."/>
        </authorList>
    </citation>
    <scope>NUCLEOTIDE SEQUENCE [LARGE SCALE GENOMIC DNA]</scope>
    <source>
        <strain evidence="8 9">NBRC 106054</strain>
    </source>
</reference>
<feature type="binding site" description="covalent" evidence="6">
    <location>
        <position position="76"/>
    </location>
    <ligand>
        <name>heme c</name>
        <dbReference type="ChEBI" id="CHEBI:61717"/>
    </ligand>
</feature>
<dbReference type="GO" id="GO:0005506">
    <property type="term" value="F:iron ion binding"/>
    <property type="evidence" value="ECO:0007669"/>
    <property type="project" value="InterPro"/>
</dbReference>
<keyword evidence="4" id="KW-0249">Electron transport</keyword>
<feature type="domain" description="Cytochrome c" evidence="7">
    <location>
        <begin position="58"/>
        <end position="143"/>
    </location>
</feature>
<name>A0A0E9MXP8_9BACT</name>
<evidence type="ECO:0000256" key="5">
    <source>
        <dbReference type="ARBA" id="ARBA00023004"/>
    </source>
</evidence>
<dbReference type="GO" id="GO:0009055">
    <property type="term" value="F:electron transfer activity"/>
    <property type="evidence" value="ECO:0007669"/>
    <property type="project" value="InterPro"/>
</dbReference>
<dbReference type="Pfam" id="PF00034">
    <property type="entry name" value="Cytochrom_C"/>
    <property type="match status" value="1"/>
</dbReference>